<gene>
    <name evidence="1" type="ORF">C485_09447</name>
</gene>
<organism evidence="1 2">
    <name type="scientific">Natrinema altunense (strain JCM 12890 / CGMCC 1.3731 / AJ2)</name>
    <dbReference type="NCBI Taxonomy" id="1227494"/>
    <lineage>
        <taxon>Archaea</taxon>
        <taxon>Methanobacteriati</taxon>
        <taxon>Methanobacteriota</taxon>
        <taxon>Stenosarchaea group</taxon>
        <taxon>Halobacteria</taxon>
        <taxon>Halobacteriales</taxon>
        <taxon>Natrialbaceae</taxon>
        <taxon>Natrinema</taxon>
    </lineage>
</organism>
<dbReference type="PATRIC" id="fig|1227494.3.peg.1881"/>
<dbReference type="InterPro" id="IPR024079">
    <property type="entry name" value="MetalloPept_cat_dom_sf"/>
</dbReference>
<dbReference type="SUPFAM" id="SSF55486">
    <property type="entry name" value="Metalloproteases ('zincins'), catalytic domain"/>
    <property type="match status" value="1"/>
</dbReference>
<keyword evidence="2" id="KW-1185">Reference proteome</keyword>
<dbReference type="RefSeq" id="WP_007109198.1">
    <property type="nucleotide sequence ID" value="NZ_AOIK01000025.1"/>
</dbReference>
<dbReference type="EMBL" id="AOIK01000025">
    <property type="protein sequence ID" value="ELY87130.1"/>
    <property type="molecule type" value="Genomic_DNA"/>
</dbReference>
<sequence length="264" mass="28269">MTRRVVLGALGSMVSLGALSEASREPPETLSVRIWLSERAATYEGVTDRIREYLAAIRSLEHWTVDLSFGGTVAVSTENAARLMTRGEWPKAVVAGGLGRRDLEPVADVNLLVTDGRMGEAPTGYGVPHIASVGGARHIADLEPFDASLIDGTRWIVPNTAPTRTMQVLVHEIGHALGLDHEHGVAIRDGEAVIATPMLSSYAWDPSYRADRARCGSAMPPMSDGLEKRLSFAFSACARRELATYDGGLFSDAVGTDRDPIATG</sequence>
<dbReference type="Gene3D" id="3.40.390.10">
    <property type="entry name" value="Collagenase (Catalytic Domain)"/>
    <property type="match status" value="1"/>
</dbReference>
<evidence type="ECO:0000313" key="1">
    <source>
        <dbReference type="EMBL" id="ELY87130.1"/>
    </source>
</evidence>
<accession>L9ZKT2</accession>
<proteinExistence type="predicted"/>
<evidence type="ECO:0000313" key="2">
    <source>
        <dbReference type="Proteomes" id="UP000011511"/>
    </source>
</evidence>
<reference evidence="1 2" key="1">
    <citation type="journal article" date="2014" name="PLoS Genet.">
        <title>Phylogenetically driven sequencing of extremely halophilic archaea reveals strategies for static and dynamic osmo-response.</title>
        <authorList>
            <person name="Becker E.A."/>
            <person name="Seitzer P.M."/>
            <person name="Tritt A."/>
            <person name="Larsen D."/>
            <person name="Krusor M."/>
            <person name="Yao A.I."/>
            <person name="Wu D."/>
            <person name="Madern D."/>
            <person name="Eisen J.A."/>
            <person name="Darling A.E."/>
            <person name="Facciotti M.T."/>
        </authorList>
    </citation>
    <scope>NUCLEOTIDE SEQUENCE [LARGE SCALE GENOMIC DNA]</scope>
    <source>
        <strain evidence="1 2">JCM 12890</strain>
    </source>
</reference>
<dbReference type="AlphaFoldDB" id="L9ZKT2"/>
<comment type="caution">
    <text evidence="1">The sequence shown here is derived from an EMBL/GenBank/DDBJ whole genome shotgun (WGS) entry which is preliminary data.</text>
</comment>
<dbReference type="GO" id="GO:0008237">
    <property type="term" value="F:metallopeptidase activity"/>
    <property type="evidence" value="ECO:0007669"/>
    <property type="project" value="InterPro"/>
</dbReference>
<protein>
    <submittedName>
        <fullName evidence="1">Peptidase M10A and M12B matrixin and adamalysin</fullName>
    </submittedName>
</protein>
<name>L9ZKT2_NATA2</name>
<dbReference type="Proteomes" id="UP000011511">
    <property type="component" value="Unassembled WGS sequence"/>
</dbReference>
<dbReference type="eggNOG" id="arCOG04994">
    <property type="taxonomic scope" value="Archaea"/>
</dbReference>